<dbReference type="OrthoDB" id="7466225at2"/>
<keyword evidence="5" id="KW-1185">Reference proteome</keyword>
<evidence type="ECO:0000256" key="1">
    <source>
        <dbReference type="ARBA" id="ARBA00022679"/>
    </source>
</evidence>
<dbReference type="Pfam" id="PF01933">
    <property type="entry name" value="CofD"/>
    <property type="match status" value="1"/>
</dbReference>
<dbReference type="SUPFAM" id="SSF88697">
    <property type="entry name" value="PUA domain-like"/>
    <property type="match status" value="1"/>
</dbReference>
<dbReference type="InterPro" id="IPR007374">
    <property type="entry name" value="ASCH_domain"/>
</dbReference>
<dbReference type="InterPro" id="IPR038136">
    <property type="entry name" value="CofD-like_dom_sf"/>
</dbReference>
<gene>
    <name evidence="4" type="ORF">E3T61_17370</name>
</gene>
<keyword evidence="2" id="KW-0460">Magnesium</keyword>
<protein>
    <submittedName>
        <fullName evidence="4">2-phospho-L-lactate transferase</fullName>
        <ecNumber evidence="4">2.7.8.28</ecNumber>
    </submittedName>
</protein>
<reference evidence="4 5" key="1">
    <citation type="submission" date="2019-03" db="EMBL/GenBank/DDBJ databases">
        <title>Genomics of glacier-inhabiting Cryobacterium strains.</title>
        <authorList>
            <person name="Liu Q."/>
            <person name="Xin Y.-H."/>
        </authorList>
    </citation>
    <scope>NUCLEOTIDE SEQUENCE [LARGE SCALE GENOMIC DNA]</scope>
    <source>
        <strain evidence="4 5">Sr59</strain>
    </source>
</reference>
<evidence type="ECO:0000256" key="2">
    <source>
        <dbReference type="ARBA" id="ARBA00022842"/>
    </source>
</evidence>
<accession>A0A4V6QIU6</accession>
<dbReference type="Proteomes" id="UP000298468">
    <property type="component" value="Unassembled WGS sequence"/>
</dbReference>
<evidence type="ECO:0000313" key="5">
    <source>
        <dbReference type="Proteomes" id="UP000298468"/>
    </source>
</evidence>
<dbReference type="Gene3D" id="1.10.8.240">
    <property type="entry name" value="CofD-like domain"/>
    <property type="match status" value="1"/>
</dbReference>
<dbReference type="RefSeq" id="WP_134642115.1">
    <property type="nucleotide sequence ID" value="NZ_SOHM01000035.1"/>
</dbReference>
<dbReference type="InterPro" id="IPR002882">
    <property type="entry name" value="CofD"/>
</dbReference>
<dbReference type="PANTHER" id="PTHR43007:SF1">
    <property type="entry name" value="2-PHOSPHO-L-LACTATE TRANSFERASE"/>
    <property type="match status" value="1"/>
</dbReference>
<dbReference type="SUPFAM" id="SSF142338">
    <property type="entry name" value="CofD-like"/>
    <property type="match status" value="1"/>
</dbReference>
<feature type="domain" description="ASCH" evidence="3">
    <location>
        <begin position="373"/>
        <end position="499"/>
    </location>
</feature>
<dbReference type="SMART" id="SM01022">
    <property type="entry name" value="ASCH"/>
    <property type="match status" value="1"/>
</dbReference>
<keyword evidence="1 4" id="KW-0808">Transferase</keyword>
<dbReference type="InterPro" id="IPR015947">
    <property type="entry name" value="PUA-like_sf"/>
</dbReference>
<dbReference type="GO" id="GO:0043743">
    <property type="term" value="F:LPPG:FO 2-phospho-L-lactate transferase activity"/>
    <property type="evidence" value="ECO:0007669"/>
    <property type="project" value="UniProtKB-EC"/>
</dbReference>
<sequence length="504" mass="52946">MTRVTVLAGGVGGARFTRGLLQHLASEDARLAANVPFGGAEGVLSGNSATVQASEVTVIVNTGDDMWLDGLRICPDLDTVMYTLGGGISEEQGWGRPDESRRTSTEIAAYGRGWSWFTLGDLDLATHIVRTDLLRNGATLSAATEFLCRRWQPGARLLPMSDQFVETHVRLAADADEHRAGDLIHFEEWWVRYRATLPVTEFVQLGLADAVAAPGVIDAILTADLVILPPSNPVVSVGTILSIPGIREALRATPARVVGIAPIIAGAAVRGMADACLSTIGVETTALAVGLHYGSRRQGGVLDAWLVDETDAAALPALAAAGIRAAAVPLWMTDVGATARIAAEALKIGAGEVESTPSTAAAAPSPDLPVAEFGYPGPLRDRLVAAILAGSKTSTTSLLVEYGVENEPLPTAGSRQVLIDSAGRPVAIIETTDVRVVRLGAVDLDHARDEGEGFESVAAWRAGHEGFWHGAETRDFLGDPGFTVTDDTEVVLERLRLIAVLPTA</sequence>
<dbReference type="HAMAP" id="MF_01257">
    <property type="entry name" value="CofD"/>
    <property type="match status" value="1"/>
</dbReference>
<dbReference type="GO" id="GO:0000287">
    <property type="term" value="F:magnesium ion binding"/>
    <property type="evidence" value="ECO:0007669"/>
    <property type="project" value="InterPro"/>
</dbReference>
<evidence type="ECO:0000259" key="3">
    <source>
        <dbReference type="SMART" id="SM01022"/>
    </source>
</evidence>
<dbReference type="Pfam" id="PF04266">
    <property type="entry name" value="ASCH"/>
    <property type="match status" value="1"/>
</dbReference>
<organism evidence="4 5">
    <name type="scientific">Cryobacterium lactosi</name>
    <dbReference type="NCBI Taxonomy" id="1259202"/>
    <lineage>
        <taxon>Bacteria</taxon>
        <taxon>Bacillati</taxon>
        <taxon>Actinomycetota</taxon>
        <taxon>Actinomycetes</taxon>
        <taxon>Micrococcales</taxon>
        <taxon>Microbacteriaceae</taxon>
        <taxon>Cryobacterium</taxon>
    </lineage>
</organism>
<dbReference type="PANTHER" id="PTHR43007">
    <property type="entry name" value="2-PHOSPHO-L-LACTATE TRANSFERASE"/>
    <property type="match status" value="1"/>
</dbReference>
<comment type="caution">
    <text evidence="4">The sequence shown here is derived from an EMBL/GenBank/DDBJ whole genome shotgun (WGS) entry which is preliminary data.</text>
</comment>
<name>A0A4V6QIU6_9MICO</name>
<dbReference type="InterPro" id="IPR010115">
    <property type="entry name" value="FbiA/CofD"/>
</dbReference>
<evidence type="ECO:0000313" key="4">
    <source>
        <dbReference type="EMBL" id="TFD85556.1"/>
    </source>
</evidence>
<dbReference type="CDD" id="cd06553">
    <property type="entry name" value="ASCH_Ef3133_like"/>
    <property type="match status" value="1"/>
</dbReference>
<dbReference type="NCBIfam" id="TIGR01819">
    <property type="entry name" value="F420_cofD"/>
    <property type="match status" value="1"/>
</dbReference>
<dbReference type="EC" id="2.7.8.28" evidence="4"/>
<dbReference type="AlphaFoldDB" id="A0A4V6QIU6"/>
<proteinExistence type="inferred from homology"/>
<dbReference type="EMBL" id="SOHM01000035">
    <property type="protein sequence ID" value="TFD85556.1"/>
    <property type="molecule type" value="Genomic_DNA"/>
</dbReference>
<dbReference type="Gene3D" id="3.40.50.10680">
    <property type="entry name" value="CofD-like domains"/>
    <property type="match status" value="1"/>
</dbReference>
<dbReference type="InterPro" id="IPR009326">
    <property type="entry name" value="DUF984"/>
</dbReference>
<dbReference type="Gene3D" id="3.10.400.10">
    <property type="entry name" value="Sulfate adenylyltransferase"/>
    <property type="match status" value="1"/>
</dbReference>